<dbReference type="PANTHER" id="PTHR23130">
    <property type="entry name" value="CYTOCHROME B561 AND DOMON DOMAIN-CONTAINING PROTEIN"/>
    <property type="match status" value="1"/>
</dbReference>
<dbReference type="STRING" id="3818.A0A445EL40"/>
<gene>
    <name evidence="15" type="ORF">Ahy_A01g000701</name>
</gene>
<dbReference type="GO" id="GO:0046872">
    <property type="term" value="F:metal ion binding"/>
    <property type="evidence" value="ECO:0007669"/>
    <property type="project" value="UniProtKB-KW"/>
</dbReference>
<dbReference type="PROSITE" id="PS50836">
    <property type="entry name" value="DOMON"/>
    <property type="match status" value="1"/>
</dbReference>
<keyword evidence="5 8" id="KW-0249">Electron transport</keyword>
<dbReference type="InterPro" id="IPR017214">
    <property type="entry name" value="UCP037471"/>
</dbReference>
<evidence type="ECO:0000259" key="14">
    <source>
        <dbReference type="PROSITE" id="PS50939"/>
    </source>
</evidence>
<keyword evidence="9" id="KW-0408">Iron</keyword>
<dbReference type="Gene3D" id="1.20.120.1770">
    <property type="match status" value="1"/>
</dbReference>
<evidence type="ECO:0000256" key="5">
    <source>
        <dbReference type="ARBA" id="ARBA00022982"/>
    </source>
</evidence>
<keyword evidence="4 12" id="KW-0732">Signal</keyword>
<comment type="subcellular location">
    <subcellularLocation>
        <location evidence="1">Membrane</location>
    </subcellularLocation>
</comment>
<evidence type="ECO:0000259" key="13">
    <source>
        <dbReference type="PROSITE" id="PS50836"/>
    </source>
</evidence>
<dbReference type="AlphaFoldDB" id="A0A445EL40"/>
<evidence type="ECO:0000256" key="4">
    <source>
        <dbReference type="ARBA" id="ARBA00022729"/>
    </source>
</evidence>
<keyword evidence="2 8" id="KW-0813">Transport</keyword>
<feature type="binding site" description="axial binding residue" evidence="9">
    <location>
        <position position="281"/>
    </location>
    <ligand>
        <name>heme b</name>
        <dbReference type="ChEBI" id="CHEBI:60344"/>
        <label>1</label>
    </ligand>
    <ligandPart>
        <name>Fe</name>
        <dbReference type="ChEBI" id="CHEBI:18248"/>
    </ligandPart>
</feature>
<dbReference type="Pfam" id="PF04526">
    <property type="entry name" value="DUF568"/>
    <property type="match status" value="1"/>
</dbReference>
<feature type="binding site" description="axial binding residue" evidence="9">
    <location>
        <position position="212"/>
    </location>
    <ligand>
        <name>heme b</name>
        <dbReference type="ChEBI" id="CHEBI:60344"/>
        <label>1</label>
    </ligand>
    <ligandPart>
        <name>Fe</name>
        <dbReference type="ChEBI" id="CHEBI:18248"/>
    </ligandPart>
</feature>
<dbReference type="EMBL" id="SDMP01000001">
    <property type="protein sequence ID" value="RYR76106.1"/>
    <property type="molecule type" value="Genomic_DNA"/>
</dbReference>
<keyword evidence="16" id="KW-1185">Reference proteome</keyword>
<feature type="domain" description="DOMON" evidence="13">
    <location>
        <begin position="47"/>
        <end position="165"/>
    </location>
</feature>
<evidence type="ECO:0000256" key="6">
    <source>
        <dbReference type="ARBA" id="ARBA00022989"/>
    </source>
</evidence>
<feature type="transmembrane region" description="Helical" evidence="11">
    <location>
        <begin position="243"/>
        <end position="263"/>
    </location>
</feature>
<keyword evidence="7 8" id="KW-0472">Membrane</keyword>
<name>A0A445EL40_ARAHY</name>
<evidence type="ECO:0000313" key="16">
    <source>
        <dbReference type="Proteomes" id="UP000289738"/>
    </source>
</evidence>
<protein>
    <recommendedName>
        <fullName evidence="8">Cytochrome b561 and DOMON domain-containing protein</fullName>
    </recommendedName>
</protein>
<dbReference type="Pfam" id="PF03188">
    <property type="entry name" value="Cytochrom_B561"/>
    <property type="match status" value="1"/>
</dbReference>
<feature type="region of interest" description="Disordered" evidence="10">
    <location>
        <begin position="384"/>
        <end position="413"/>
    </location>
</feature>
<feature type="transmembrane region" description="Helical" evidence="11">
    <location>
        <begin position="213"/>
        <end position="231"/>
    </location>
</feature>
<evidence type="ECO:0000256" key="3">
    <source>
        <dbReference type="ARBA" id="ARBA00022692"/>
    </source>
</evidence>
<dbReference type="CDD" id="cd08760">
    <property type="entry name" value="Cyt_b561_FRRS1_like"/>
    <property type="match status" value="1"/>
</dbReference>
<keyword evidence="6 11" id="KW-1133">Transmembrane helix</keyword>
<comment type="caution">
    <text evidence="15">The sequence shown here is derived from an EMBL/GenBank/DDBJ whole genome shotgun (WGS) entry which is preliminary data.</text>
</comment>
<feature type="signal peptide" evidence="12">
    <location>
        <begin position="1"/>
        <end position="24"/>
    </location>
</feature>
<dbReference type="InterPro" id="IPR006593">
    <property type="entry name" value="Cyt_b561/ferric_Rdtase_TM"/>
</dbReference>
<feature type="transmembrane region" description="Helical" evidence="11">
    <location>
        <begin position="283"/>
        <end position="301"/>
    </location>
</feature>
<keyword evidence="9" id="KW-0479">Metal-binding</keyword>
<dbReference type="InterPro" id="IPR005018">
    <property type="entry name" value="DOMON_domain"/>
</dbReference>
<evidence type="ECO:0000256" key="11">
    <source>
        <dbReference type="SAM" id="Phobius"/>
    </source>
</evidence>
<dbReference type="PIRSF" id="PIRSF037471">
    <property type="entry name" value="UCP037471"/>
    <property type="match status" value="1"/>
</dbReference>
<proteinExistence type="predicted"/>
<sequence length="413" mass="45323">MTMMWRVMLGMCVLSSVLVTTSLAQTCKTQSFSNNKVFKNCHDLSQLTSYLHWTYDQPSGILDIAFRHGGITTTNRWVAWGINPNNDLVTPMIGAQALVYLPQSSGNPRAYTTSIANTATQLQESSIRYPISDLSATYSNNEVTIFATLTLPNGTSSIVHVWQDGPLSASNVPQEHRHDSGHQSSMETLYLVSGQTQQGSSGASTRRKRNMHGVVNAVSWGVLMPMGAVIARYLKVFKSTGTAWFYLHVACQVSAYIVGVAGLGTGLKLGDDYPVDGTDDHKALGIIMVALGTLQVFALFLRPNPNHKYRFYWNVYHHIVGYTTIIISITNIFKGFDVLEKFGDYNSWKHAYIGIIGALGAIAVFLEVLTWIIYFNRKGSENKMPPHGNGVNGENGVNGANGVNGYASRPQQV</sequence>
<evidence type="ECO:0000313" key="15">
    <source>
        <dbReference type="EMBL" id="RYR76106.1"/>
    </source>
</evidence>
<organism evidence="15 16">
    <name type="scientific">Arachis hypogaea</name>
    <name type="common">Peanut</name>
    <dbReference type="NCBI Taxonomy" id="3818"/>
    <lineage>
        <taxon>Eukaryota</taxon>
        <taxon>Viridiplantae</taxon>
        <taxon>Streptophyta</taxon>
        <taxon>Embryophyta</taxon>
        <taxon>Tracheophyta</taxon>
        <taxon>Spermatophyta</taxon>
        <taxon>Magnoliopsida</taxon>
        <taxon>eudicotyledons</taxon>
        <taxon>Gunneridae</taxon>
        <taxon>Pentapetalae</taxon>
        <taxon>rosids</taxon>
        <taxon>fabids</taxon>
        <taxon>Fabales</taxon>
        <taxon>Fabaceae</taxon>
        <taxon>Papilionoideae</taxon>
        <taxon>50 kb inversion clade</taxon>
        <taxon>dalbergioids sensu lato</taxon>
        <taxon>Dalbergieae</taxon>
        <taxon>Pterocarpus clade</taxon>
        <taxon>Arachis</taxon>
    </lineage>
</organism>
<dbReference type="InterPro" id="IPR045265">
    <property type="entry name" value="AIR12_DOMON"/>
</dbReference>
<reference evidence="15 16" key="1">
    <citation type="submission" date="2019-01" db="EMBL/GenBank/DDBJ databases">
        <title>Sequencing of cultivated peanut Arachis hypogaea provides insights into genome evolution and oil improvement.</title>
        <authorList>
            <person name="Chen X."/>
        </authorList>
    </citation>
    <scope>NUCLEOTIDE SEQUENCE [LARGE SCALE GENOMIC DNA]</scope>
    <source>
        <strain evidence="16">cv. Fuhuasheng</strain>
        <tissue evidence="15">Leaves</tissue>
    </source>
</reference>
<feature type="domain" description="Cytochrome b561" evidence="14">
    <location>
        <begin position="172"/>
        <end position="375"/>
    </location>
</feature>
<dbReference type="PROSITE" id="PS50939">
    <property type="entry name" value="CYTOCHROME_B561"/>
    <property type="match status" value="1"/>
</dbReference>
<evidence type="ECO:0000256" key="1">
    <source>
        <dbReference type="ARBA" id="ARBA00004370"/>
    </source>
</evidence>
<evidence type="ECO:0000256" key="12">
    <source>
        <dbReference type="SAM" id="SignalP"/>
    </source>
</evidence>
<dbReference type="Proteomes" id="UP000289738">
    <property type="component" value="Chromosome A01"/>
</dbReference>
<dbReference type="GO" id="GO:0016020">
    <property type="term" value="C:membrane"/>
    <property type="evidence" value="ECO:0007669"/>
    <property type="project" value="UniProtKB-SubCell"/>
</dbReference>
<comment type="cofactor">
    <cofactor evidence="8">
        <name>heme b</name>
        <dbReference type="ChEBI" id="CHEBI:60344"/>
    </cofactor>
    <text evidence="8">Binds 2 heme b groups non-covalently.</text>
</comment>
<feature type="compositionally biased region" description="Low complexity" evidence="10">
    <location>
        <begin position="388"/>
        <end position="405"/>
    </location>
</feature>
<dbReference type="CDD" id="cd09629">
    <property type="entry name" value="DOMON_CIL1_like"/>
    <property type="match status" value="1"/>
</dbReference>
<dbReference type="OrthoDB" id="2419613at2759"/>
<evidence type="ECO:0000256" key="9">
    <source>
        <dbReference type="PIRSR" id="PIRSR037471-1"/>
    </source>
</evidence>
<keyword evidence="3 11" id="KW-0812">Transmembrane</keyword>
<feature type="binding site" description="axial binding residue" evidence="9">
    <location>
        <position position="317"/>
    </location>
    <ligand>
        <name>heme b</name>
        <dbReference type="ChEBI" id="CHEBI:60344"/>
        <label>1</label>
    </ligand>
    <ligandPart>
        <name>Fe</name>
        <dbReference type="ChEBI" id="CHEBI:18248"/>
    </ligandPart>
</feature>
<evidence type="ECO:0000256" key="8">
    <source>
        <dbReference type="PIRNR" id="PIRNR037471"/>
    </source>
</evidence>
<evidence type="ECO:0000256" key="2">
    <source>
        <dbReference type="ARBA" id="ARBA00022448"/>
    </source>
</evidence>
<dbReference type="Gramene" id="arahy.Tifrunner.gnm2.ann2.Ah01g386400.1">
    <property type="protein sequence ID" value="arahy.Tifrunner.gnm2.ann2.Ah01g386400.1-CDS"/>
    <property type="gene ID" value="arahy.Tifrunner.gnm2.ann2.Ah01g386400"/>
</dbReference>
<dbReference type="PANTHER" id="PTHR23130:SF173">
    <property type="entry name" value="CYTOCHROME B561 AND DOMON DOMAIN-CONTAINING PROTEIN"/>
    <property type="match status" value="1"/>
</dbReference>
<accession>A0A445EL40</accession>
<evidence type="ECO:0000256" key="10">
    <source>
        <dbReference type="SAM" id="MobiDB-lite"/>
    </source>
</evidence>
<feature type="binding site" description="axial binding residue" evidence="9">
    <location>
        <position position="248"/>
    </location>
    <ligand>
        <name>heme b</name>
        <dbReference type="ChEBI" id="CHEBI:60344"/>
        <label>1</label>
    </ligand>
    <ligandPart>
        <name>Fe</name>
        <dbReference type="ChEBI" id="CHEBI:18248"/>
    </ligandPart>
</feature>
<dbReference type="SMART" id="SM00665">
    <property type="entry name" value="B561"/>
    <property type="match status" value="1"/>
</dbReference>
<feature type="transmembrane region" description="Helical" evidence="11">
    <location>
        <begin position="353"/>
        <end position="375"/>
    </location>
</feature>
<feature type="transmembrane region" description="Helical" evidence="11">
    <location>
        <begin position="313"/>
        <end position="333"/>
    </location>
</feature>
<evidence type="ECO:0000256" key="7">
    <source>
        <dbReference type="ARBA" id="ARBA00023136"/>
    </source>
</evidence>
<feature type="chain" id="PRO_5019224290" description="Cytochrome b561 and DOMON domain-containing protein" evidence="12">
    <location>
        <begin position="25"/>
        <end position="413"/>
    </location>
</feature>